<feature type="compositionally biased region" description="Low complexity" evidence="2">
    <location>
        <begin position="445"/>
        <end position="458"/>
    </location>
</feature>
<feature type="compositionally biased region" description="Polar residues" evidence="2">
    <location>
        <begin position="475"/>
        <end position="487"/>
    </location>
</feature>
<dbReference type="InterPro" id="IPR014756">
    <property type="entry name" value="Ig_E-set"/>
</dbReference>
<evidence type="ECO:0000313" key="4">
    <source>
        <dbReference type="EMBL" id="KAK0707579.1"/>
    </source>
</evidence>
<gene>
    <name evidence="4" type="ORF">B0H67DRAFT_495174</name>
</gene>
<feature type="domain" description="AMP-activated protein kinase glycogen-binding" evidence="3">
    <location>
        <begin position="6"/>
        <end position="77"/>
    </location>
</feature>
<organism evidence="4 5">
    <name type="scientific">Lasiosphaeris hirsuta</name>
    <dbReference type="NCBI Taxonomy" id="260670"/>
    <lineage>
        <taxon>Eukaryota</taxon>
        <taxon>Fungi</taxon>
        <taxon>Dikarya</taxon>
        <taxon>Ascomycota</taxon>
        <taxon>Pezizomycotina</taxon>
        <taxon>Sordariomycetes</taxon>
        <taxon>Sordariomycetidae</taxon>
        <taxon>Sordariales</taxon>
        <taxon>Lasiosphaeriaceae</taxon>
        <taxon>Lasiosphaeris</taxon>
    </lineage>
</organism>
<dbReference type="Pfam" id="PF16561">
    <property type="entry name" value="AMPK1_CBM"/>
    <property type="match status" value="1"/>
</dbReference>
<dbReference type="InterPro" id="IPR050827">
    <property type="entry name" value="CRP1_MDG1_kinase"/>
</dbReference>
<dbReference type="GO" id="GO:0005634">
    <property type="term" value="C:nucleus"/>
    <property type="evidence" value="ECO:0007669"/>
    <property type="project" value="TreeGrafter"/>
</dbReference>
<dbReference type="CDD" id="cd02859">
    <property type="entry name" value="E_set_AMPKbeta_like_N"/>
    <property type="match status" value="1"/>
</dbReference>
<evidence type="ECO:0000256" key="2">
    <source>
        <dbReference type="SAM" id="MobiDB-lite"/>
    </source>
</evidence>
<dbReference type="PANTHER" id="PTHR10343">
    <property type="entry name" value="5'-AMP-ACTIVATED PROTEIN KINASE , BETA SUBUNIT"/>
    <property type="match status" value="1"/>
</dbReference>
<protein>
    <recommendedName>
        <fullName evidence="3">AMP-activated protein kinase glycogen-binding domain-containing protein</fullName>
    </recommendedName>
</protein>
<feature type="region of interest" description="Disordered" evidence="2">
    <location>
        <begin position="141"/>
        <end position="204"/>
    </location>
</feature>
<dbReference type="GO" id="GO:0005737">
    <property type="term" value="C:cytoplasm"/>
    <property type="evidence" value="ECO:0007669"/>
    <property type="project" value="TreeGrafter"/>
</dbReference>
<dbReference type="GO" id="GO:0019901">
    <property type="term" value="F:protein kinase binding"/>
    <property type="evidence" value="ECO:0007669"/>
    <property type="project" value="TreeGrafter"/>
</dbReference>
<evidence type="ECO:0000313" key="5">
    <source>
        <dbReference type="Proteomes" id="UP001172102"/>
    </source>
</evidence>
<feature type="compositionally biased region" description="Basic and acidic residues" evidence="2">
    <location>
        <begin position="182"/>
        <end position="193"/>
    </location>
</feature>
<comment type="caution">
    <text evidence="4">The sequence shown here is derived from an EMBL/GenBank/DDBJ whole genome shotgun (WGS) entry which is preliminary data.</text>
</comment>
<name>A0AA40A1K9_9PEZI</name>
<dbReference type="InterPro" id="IPR032640">
    <property type="entry name" value="AMPK1_CBM"/>
</dbReference>
<dbReference type="SUPFAM" id="SSF81296">
    <property type="entry name" value="E set domains"/>
    <property type="match status" value="1"/>
</dbReference>
<feature type="compositionally biased region" description="Basic and acidic residues" evidence="2">
    <location>
        <begin position="426"/>
        <end position="444"/>
    </location>
</feature>
<dbReference type="InterPro" id="IPR013783">
    <property type="entry name" value="Ig-like_fold"/>
</dbReference>
<feature type="region of interest" description="Disordered" evidence="2">
    <location>
        <begin position="282"/>
        <end position="303"/>
    </location>
</feature>
<dbReference type="EMBL" id="JAUKUA010000006">
    <property type="protein sequence ID" value="KAK0707579.1"/>
    <property type="molecule type" value="Genomic_DNA"/>
</dbReference>
<accession>A0AA40A1K9</accession>
<feature type="region of interest" description="Disordered" evidence="2">
    <location>
        <begin position="383"/>
        <end position="402"/>
    </location>
</feature>
<dbReference type="Proteomes" id="UP001172102">
    <property type="component" value="Unassembled WGS sequence"/>
</dbReference>
<dbReference type="AlphaFoldDB" id="A0AA40A1K9"/>
<comment type="similarity">
    <text evidence="1">Belongs to the CRP1/MDG1 family.</text>
</comment>
<evidence type="ECO:0000259" key="3">
    <source>
        <dbReference type="Pfam" id="PF16561"/>
    </source>
</evidence>
<evidence type="ECO:0000256" key="1">
    <source>
        <dbReference type="ARBA" id="ARBA00038216"/>
    </source>
</evidence>
<feature type="region of interest" description="Disordered" evidence="2">
    <location>
        <begin position="415"/>
        <end position="495"/>
    </location>
</feature>
<dbReference type="GO" id="GO:0031588">
    <property type="term" value="C:nucleotide-activated protein kinase complex"/>
    <property type="evidence" value="ECO:0007669"/>
    <property type="project" value="TreeGrafter"/>
</dbReference>
<keyword evidence="5" id="KW-1185">Reference proteome</keyword>
<proteinExistence type="inferred from homology"/>
<feature type="region of interest" description="Disordered" evidence="2">
    <location>
        <begin position="112"/>
        <end position="131"/>
    </location>
</feature>
<dbReference type="PANTHER" id="PTHR10343:SF81">
    <property type="entry name" value="CRUCIFORM DNA-RECOGNIZING PROTEIN 1-RELATED"/>
    <property type="match status" value="1"/>
</dbReference>
<dbReference type="GO" id="GO:0007165">
    <property type="term" value="P:signal transduction"/>
    <property type="evidence" value="ECO:0007669"/>
    <property type="project" value="TreeGrafter"/>
</dbReference>
<reference evidence="4" key="1">
    <citation type="submission" date="2023-06" db="EMBL/GenBank/DDBJ databases">
        <title>Genome-scale phylogeny and comparative genomics of the fungal order Sordariales.</title>
        <authorList>
            <consortium name="Lawrence Berkeley National Laboratory"/>
            <person name="Hensen N."/>
            <person name="Bonometti L."/>
            <person name="Westerberg I."/>
            <person name="Brannstrom I.O."/>
            <person name="Guillou S."/>
            <person name="Cros-Aarteil S."/>
            <person name="Calhoun S."/>
            <person name="Haridas S."/>
            <person name="Kuo A."/>
            <person name="Mondo S."/>
            <person name="Pangilinan J."/>
            <person name="Riley R."/>
            <person name="Labutti K."/>
            <person name="Andreopoulos B."/>
            <person name="Lipzen A."/>
            <person name="Chen C."/>
            <person name="Yanf M."/>
            <person name="Daum C."/>
            <person name="Ng V."/>
            <person name="Clum A."/>
            <person name="Steindorff A."/>
            <person name="Ohm R."/>
            <person name="Martin F."/>
            <person name="Silar P."/>
            <person name="Natvig D."/>
            <person name="Lalanne C."/>
            <person name="Gautier V."/>
            <person name="Ament-Velasquez S.L."/>
            <person name="Kruys A."/>
            <person name="Hutchinson M.I."/>
            <person name="Powell A.J."/>
            <person name="Barry K."/>
            <person name="Miller A.N."/>
            <person name="Grigoriev I.V."/>
            <person name="Debuchy R."/>
            <person name="Gladieux P."/>
            <person name="Thoren M.H."/>
            <person name="Johannesson H."/>
        </authorList>
    </citation>
    <scope>NUCLEOTIDE SEQUENCE</scope>
    <source>
        <strain evidence="4">SMH4607-1</strain>
    </source>
</reference>
<sequence length="513" mass="53482">MVVNRPHPAEEVYVTGTFDNWTKSEQLEKVGDIFEKTVKLPEASEKIYYKFVVDNNWITDHAAPQEKDHEGNDNNVLLPKDMVNFEEAGPAAALINSVAPESTTAQLAGAVPLEKEREQSPPGGYPETPAADLDKEFKVSPLPATNGAVNPIKLEPGQKIPEGGALNPPGGITTGSITDNVTLDKESYEKSDRIPGFTELPPITSNLIPESSLPILGANDVAINTVTPESTTAALAGKVPVELKVPEIVKQSQEEAKVDPEASGISEEIREKAAVEEQLLKTVATAPSTSEGTAGKGTEKSETDKTLAETFTAVAASAGAAIIGTALAAKASATTAATDAATNLPDSVKQALPASVQEAISAPAVAEKTPEPVSAAVPTAVKESIEASGQNPEAAANPVAVEEKKEVEAEILKEVKTVEAAPPTSKPEDAAKTEVTLKAEEPKAETPAPSPEAKAAPALVPTNGAKTSAPVDTPAASSSKPVDSSATVEKKKRNRISTIFSKIKHKFDSKDKA</sequence>
<dbReference type="Gene3D" id="2.60.40.10">
    <property type="entry name" value="Immunoglobulins"/>
    <property type="match status" value="1"/>
</dbReference>